<accession>A0A4S8MUJ9</accession>
<evidence type="ECO:0000256" key="1">
    <source>
        <dbReference type="SAM" id="MobiDB-lite"/>
    </source>
</evidence>
<protein>
    <submittedName>
        <fullName evidence="3">Uncharacterized protein</fullName>
    </submittedName>
</protein>
<dbReference type="EMBL" id="ML179041">
    <property type="protein sequence ID" value="THV06732.1"/>
    <property type="molecule type" value="Genomic_DNA"/>
</dbReference>
<gene>
    <name evidence="3" type="ORF">K435DRAFT_773074</name>
</gene>
<dbReference type="AlphaFoldDB" id="A0A4S8MUJ9"/>
<name>A0A4S8MUJ9_DENBC</name>
<reference evidence="3 4" key="1">
    <citation type="journal article" date="2019" name="Nat. Ecol. Evol.">
        <title>Megaphylogeny resolves global patterns of mushroom evolution.</title>
        <authorList>
            <person name="Varga T."/>
            <person name="Krizsan K."/>
            <person name="Foldi C."/>
            <person name="Dima B."/>
            <person name="Sanchez-Garcia M."/>
            <person name="Sanchez-Ramirez S."/>
            <person name="Szollosi G.J."/>
            <person name="Szarkandi J.G."/>
            <person name="Papp V."/>
            <person name="Albert L."/>
            <person name="Andreopoulos W."/>
            <person name="Angelini C."/>
            <person name="Antonin V."/>
            <person name="Barry K.W."/>
            <person name="Bougher N.L."/>
            <person name="Buchanan P."/>
            <person name="Buyck B."/>
            <person name="Bense V."/>
            <person name="Catcheside P."/>
            <person name="Chovatia M."/>
            <person name="Cooper J."/>
            <person name="Damon W."/>
            <person name="Desjardin D."/>
            <person name="Finy P."/>
            <person name="Geml J."/>
            <person name="Haridas S."/>
            <person name="Hughes K."/>
            <person name="Justo A."/>
            <person name="Karasinski D."/>
            <person name="Kautmanova I."/>
            <person name="Kiss B."/>
            <person name="Kocsube S."/>
            <person name="Kotiranta H."/>
            <person name="LaButti K.M."/>
            <person name="Lechner B.E."/>
            <person name="Liimatainen K."/>
            <person name="Lipzen A."/>
            <person name="Lukacs Z."/>
            <person name="Mihaltcheva S."/>
            <person name="Morgado L.N."/>
            <person name="Niskanen T."/>
            <person name="Noordeloos M.E."/>
            <person name="Ohm R.A."/>
            <person name="Ortiz-Santana B."/>
            <person name="Ovrebo C."/>
            <person name="Racz N."/>
            <person name="Riley R."/>
            <person name="Savchenko A."/>
            <person name="Shiryaev A."/>
            <person name="Soop K."/>
            <person name="Spirin V."/>
            <person name="Szebenyi C."/>
            <person name="Tomsovsky M."/>
            <person name="Tulloss R.E."/>
            <person name="Uehling J."/>
            <person name="Grigoriev I.V."/>
            <person name="Vagvolgyi C."/>
            <person name="Papp T."/>
            <person name="Martin F.M."/>
            <person name="Miettinen O."/>
            <person name="Hibbett D.S."/>
            <person name="Nagy L.G."/>
        </authorList>
    </citation>
    <scope>NUCLEOTIDE SEQUENCE [LARGE SCALE GENOMIC DNA]</scope>
    <source>
        <strain evidence="3 4">CBS 962.96</strain>
    </source>
</reference>
<dbReference type="Proteomes" id="UP000297245">
    <property type="component" value="Unassembled WGS sequence"/>
</dbReference>
<feature type="region of interest" description="Disordered" evidence="1">
    <location>
        <begin position="43"/>
        <end position="100"/>
    </location>
</feature>
<keyword evidence="2" id="KW-0732">Signal</keyword>
<feature type="compositionally biased region" description="Basic and acidic residues" evidence="1">
    <location>
        <begin position="45"/>
        <end position="56"/>
    </location>
</feature>
<organism evidence="3 4">
    <name type="scientific">Dendrothele bispora (strain CBS 962.96)</name>
    <dbReference type="NCBI Taxonomy" id="1314807"/>
    <lineage>
        <taxon>Eukaryota</taxon>
        <taxon>Fungi</taxon>
        <taxon>Dikarya</taxon>
        <taxon>Basidiomycota</taxon>
        <taxon>Agaricomycotina</taxon>
        <taxon>Agaricomycetes</taxon>
        <taxon>Agaricomycetidae</taxon>
        <taxon>Agaricales</taxon>
        <taxon>Agaricales incertae sedis</taxon>
        <taxon>Dendrothele</taxon>
    </lineage>
</organism>
<feature type="compositionally biased region" description="Pro residues" evidence="1">
    <location>
        <begin position="90"/>
        <end position="100"/>
    </location>
</feature>
<keyword evidence="4" id="KW-1185">Reference proteome</keyword>
<feature type="chain" id="PRO_5020791451" evidence="2">
    <location>
        <begin position="20"/>
        <end position="100"/>
    </location>
</feature>
<feature type="signal peptide" evidence="2">
    <location>
        <begin position="1"/>
        <end position="19"/>
    </location>
</feature>
<evidence type="ECO:0000313" key="4">
    <source>
        <dbReference type="Proteomes" id="UP000297245"/>
    </source>
</evidence>
<evidence type="ECO:0000256" key="2">
    <source>
        <dbReference type="SAM" id="SignalP"/>
    </source>
</evidence>
<evidence type="ECO:0000313" key="3">
    <source>
        <dbReference type="EMBL" id="THV06732.1"/>
    </source>
</evidence>
<proteinExistence type="predicted"/>
<sequence>MWIVLGATFLYILGRLLWATCDYLCDLCLPCPPCIWDCCCGPRSDSQEDKPDDIEAQRITQQPAPNAGIQLAPLNPPPTYSESQLHARLAPPPRAHIPSK</sequence>